<organism evidence="11 12">
    <name type="scientific">Papaver nudicaule</name>
    <name type="common">Iceland poppy</name>
    <dbReference type="NCBI Taxonomy" id="74823"/>
    <lineage>
        <taxon>Eukaryota</taxon>
        <taxon>Viridiplantae</taxon>
        <taxon>Streptophyta</taxon>
        <taxon>Embryophyta</taxon>
        <taxon>Tracheophyta</taxon>
        <taxon>Spermatophyta</taxon>
        <taxon>Magnoliopsida</taxon>
        <taxon>Ranunculales</taxon>
        <taxon>Papaveraceae</taxon>
        <taxon>Papaveroideae</taxon>
        <taxon>Papaver</taxon>
    </lineage>
</organism>
<evidence type="ECO:0000256" key="3">
    <source>
        <dbReference type="ARBA" id="ARBA00022574"/>
    </source>
</evidence>
<dbReference type="InterPro" id="IPR015943">
    <property type="entry name" value="WD40/YVTN_repeat-like_dom_sf"/>
</dbReference>
<evidence type="ECO:0000256" key="7">
    <source>
        <dbReference type="ARBA" id="ARBA00023242"/>
    </source>
</evidence>
<dbReference type="PROSITE" id="PS50896">
    <property type="entry name" value="LISH"/>
    <property type="match status" value="1"/>
</dbReference>
<dbReference type="Proteomes" id="UP001177140">
    <property type="component" value="Unassembled WGS sequence"/>
</dbReference>
<protein>
    <recommendedName>
        <fullName evidence="10">TFIID subunit TAF5 NTD2 domain-containing protein</fullName>
    </recommendedName>
</protein>
<comment type="similarity">
    <text evidence="2">Belongs to the WD repeat TAF5 family.</text>
</comment>
<evidence type="ECO:0000256" key="9">
    <source>
        <dbReference type="SAM" id="MobiDB-lite"/>
    </source>
</evidence>
<accession>A0AA41V8A2</accession>
<feature type="compositionally biased region" description="Basic and acidic residues" evidence="9">
    <location>
        <begin position="246"/>
        <end position="268"/>
    </location>
</feature>
<dbReference type="Pfam" id="PF00400">
    <property type="entry name" value="WD40"/>
    <property type="match status" value="6"/>
</dbReference>
<dbReference type="InterPro" id="IPR006594">
    <property type="entry name" value="LisH"/>
</dbReference>
<evidence type="ECO:0000313" key="12">
    <source>
        <dbReference type="Proteomes" id="UP001177140"/>
    </source>
</evidence>
<reference evidence="11" key="1">
    <citation type="submission" date="2022-03" db="EMBL/GenBank/DDBJ databases">
        <title>A functionally conserved STORR gene fusion in Papaver species that diverged 16.8 million years ago.</title>
        <authorList>
            <person name="Catania T."/>
        </authorList>
    </citation>
    <scope>NUCLEOTIDE SEQUENCE</scope>
    <source>
        <strain evidence="11">S-191538</strain>
    </source>
</reference>
<dbReference type="GO" id="GO:0006367">
    <property type="term" value="P:transcription initiation at RNA polymerase II promoter"/>
    <property type="evidence" value="ECO:0007669"/>
    <property type="project" value="TreeGrafter"/>
</dbReference>
<feature type="repeat" description="WD" evidence="8">
    <location>
        <begin position="415"/>
        <end position="447"/>
    </location>
</feature>
<evidence type="ECO:0000259" key="10">
    <source>
        <dbReference type="Pfam" id="PF04494"/>
    </source>
</evidence>
<dbReference type="CDD" id="cd08044">
    <property type="entry name" value="TAF5_NTD2"/>
    <property type="match status" value="1"/>
</dbReference>
<dbReference type="InterPro" id="IPR037264">
    <property type="entry name" value="TFIID_NTD2_sf"/>
</dbReference>
<feature type="repeat" description="WD" evidence="8">
    <location>
        <begin position="541"/>
        <end position="582"/>
    </location>
</feature>
<dbReference type="PROSITE" id="PS50082">
    <property type="entry name" value="WD_REPEATS_2"/>
    <property type="match status" value="5"/>
</dbReference>
<keyword evidence="7" id="KW-0539">Nucleus</keyword>
<evidence type="ECO:0000313" key="11">
    <source>
        <dbReference type="EMBL" id="MCL7034429.1"/>
    </source>
</evidence>
<dbReference type="PROSITE" id="PS00678">
    <property type="entry name" value="WD_REPEATS_1"/>
    <property type="match status" value="4"/>
</dbReference>
<feature type="repeat" description="WD" evidence="8">
    <location>
        <begin position="457"/>
        <end position="498"/>
    </location>
</feature>
<dbReference type="InterPro" id="IPR007582">
    <property type="entry name" value="TFIID_NTD2"/>
</dbReference>
<evidence type="ECO:0000256" key="4">
    <source>
        <dbReference type="ARBA" id="ARBA00022737"/>
    </source>
</evidence>
<dbReference type="SUPFAM" id="SSF160897">
    <property type="entry name" value="Taf5 N-terminal domain-like"/>
    <property type="match status" value="1"/>
</dbReference>
<dbReference type="CDD" id="cd00200">
    <property type="entry name" value="WD40"/>
    <property type="match status" value="1"/>
</dbReference>
<dbReference type="Gene3D" id="2.130.10.10">
    <property type="entry name" value="YVTN repeat-like/Quinoprotein amine dehydrogenase"/>
    <property type="match status" value="3"/>
</dbReference>
<proteinExistence type="inferred from homology"/>
<feature type="region of interest" description="Disordered" evidence="9">
    <location>
        <begin position="26"/>
        <end position="46"/>
    </location>
</feature>
<dbReference type="InterPro" id="IPR019775">
    <property type="entry name" value="WD40_repeat_CS"/>
</dbReference>
<keyword evidence="3 8" id="KW-0853">WD repeat</keyword>
<dbReference type="InterPro" id="IPR036322">
    <property type="entry name" value="WD40_repeat_dom_sf"/>
</dbReference>
<keyword evidence="4" id="KW-0677">Repeat</keyword>
<dbReference type="SUPFAM" id="SSF50978">
    <property type="entry name" value="WD40 repeat-like"/>
    <property type="match status" value="1"/>
</dbReference>
<name>A0AA41V8A2_PAPNU</name>
<feature type="region of interest" description="Disordered" evidence="9">
    <location>
        <begin position="242"/>
        <end position="279"/>
    </location>
</feature>
<evidence type="ECO:0000256" key="2">
    <source>
        <dbReference type="ARBA" id="ARBA00009435"/>
    </source>
</evidence>
<dbReference type="EMBL" id="JAJJMA010145376">
    <property type="protein sequence ID" value="MCL7034429.1"/>
    <property type="molecule type" value="Genomic_DNA"/>
</dbReference>
<feature type="repeat" description="WD" evidence="8">
    <location>
        <begin position="583"/>
        <end position="624"/>
    </location>
</feature>
<evidence type="ECO:0000256" key="1">
    <source>
        <dbReference type="ARBA" id="ARBA00004123"/>
    </source>
</evidence>
<dbReference type="PANTHER" id="PTHR19879:SF1">
    <property type="entry name" value="CANNONBALL-RELATED"/>
    <property type="match status" value="1"/>
</dbReference>
<feature type="repeat" description="WD" evidence="8">
    <location>
        <begin position="499"/>
        <end position="540"/>
    </location>
</feature>
<dbReference type="GO" id="GO:0005669">
    <property type="term" value="C:transcription factor TFIID complex"/>
    <property type="evidence" value="ECO:0007669"/>
    <property type="project" value="TreeGrafter"/>
</dbReference>
<dbReference type="InterPro" id="IPR020472">
    <property type="entry name" value="WD40_PAC1"/>
</dbReference>
<dbReference type="Gene3D" id="1.25.40.500">
    <property type="entry name" value="TFIID subunit TAF5, NTD2 domain"/>
    <property type="match status" value="1"/>
</dbReference>
<sequence>MMEDEEVEKVVMAYLEKKGFKQTQLAFQEEQSKSSSSNASETNPDVSKHLLSFSESDNAPALYQDGYSKLRSWTYSSLDLYKHELLRVLYPVFIHCFMELVATGHTQEARTFFSSYREDHEMMHLRDLQKLEGILSPSHLEEMEFAHSLRQSKVNIKICQYSYELLVQYLQKTPQSKKILGIINEHINCQVSPGQPSSISDESEVVTLIGSSQDTAKQINEKEIHWGLLEYSLEERLEKAGGMMPESEKGDGETKESGFEESKKKSADGGKQGASVKKLKKDKVVGATGKSARSETNTVSTALRVKAELTLPVVPTEVEDSILEDLRNRVRLGSMALPSVCFYTFINTHNGLNCSSISHDGSLVAGGFSDSSLKVWDMAKIGQQGRAAAMHGGNETTPTEQLVGTDDGKRAYTLFQGHAGPVYSATFSPLGDFILSSSSDSTIRLWSTKLNANLVCYKGHNYPVWDVQFSPVGHYFASSSHDRTARIWSMDRIQPLRIMAGHLSDVDCVQWHANCNYIATGSSDKTVRLWDVQSGECVRIFIGHRSMILSLAMSPDGRYMASGDEDGTIMMWDLSSGRCVTPLTGHTSCVWTLDFSGEGSLLASGSADCTVKLWDVTASTKIPRTEENKAGSTNRLRSLKTLPTKSTPVYSLRFSRRNLLFASGVFSKGA</sequence>
<keyword evidence="12" id="KW-1185">Reference proteome</keyword>
<dbReference type="PRINTS" id="PR00320">
    <property type="entry name" value="GPROTEINBRPT"/>
</dbReference>
<feature type="domain" description="TFIID subunit TAF5 NTD2" evidence="10">
    <location>
        <begin position="58"/>
        <end position="187"/>
    </location>
</feature>
<dbReference type="GO" id="GO:0016251">
    <property type="term" value="F:RNA polymerase II general transcription initiation factor activity"/>
    <property type="evidence" value="ECO:0007669"/>
    <property type="project" value="TreeGrafter"/>
</dbReference>
<dbReference type="Pfam" id="PF04494">
    <property type="entry name" value="TFIID_NTD2"/>
    <property type="match status" value="1"/>
</dbReference>
<evidence type="ECO:0000256" key="6">
    <source>
        <dbReference type="ARBA" id="ARBA00023163"/>
    </source>
</evidence>
<dbReference type="SMART" id="SM00320">
    <property type="entry name" value="WD40"/>
    <property type="match status" value="6"/>
</dbReference>
<comment type="subcellular location">
    <subcellularLocation>
        <location evidence="1">Nucleus</location>
    </subcellularLocation>
</comment>
<gene>
    <name evidence="11" type="ORF">MKW94_007644</name>
</gene>
<evidence type="ECO:0000256" key="8">
    <source>
        <dbReference type="PROSITE-ProRule" id="PRU00221"/>
    </source>
</evidence>
<evidence type="ECO:0000256" key="5">
    <source>
        <dbReference type="ARBA" id="ARBA00023015"/>
    </source>
</evidence>
<keyword evidence="5" id="KW-0805">Transcription regulation</keyword>
<comment type="caution">
    <text evidence="11">The sequence shown here is derived from an EMBL/GenBank/DDBJ whole genome shotgun (WGS) entry which is preliminary data.</text>
</comment>
<dbReference type="PANTHER" id="PTHR19879">
    <property type="entry name" value="TRANSCRIPTION INITIATION FACTOR TFIID"/>
    <property type="match status" value="1"/>
</dbReference>
<dbReference type="PROSITE" id="PS50294">
    <property type="entry name" value="WD_REPEATS_REGION"/>
    <property type="match status" value="5"/>
</dbReference>
<dbReference type="AlphaFoldDB" id="A0AA41V8A2"/>
<keyword evidence="6" id="KW-0804">Transcription</keyword>
<dbReference type="InterPro" id="IPR001680">
    <property type="entry name" value="WD40_rpt"/>
</dbReference>